<evidence type="ECO:0000313" key="3">
    <source>
        <dbReference type="Proteomes" id="UP000007800"/>
    </source>
</evidence>
<feature type="region of interest" description="Disordered" evidence="1">
    <location>
        <begin position="149"/>
        <end position="594"/>
    </location>
</feature>
<feature type="compositionally biased region" description="Basic and acidic residues" evidence="1">
    <location>
        <begin position="343"/>
        <end position="354"/>
    </location>
</feature>
<dbReference type="EMBL" id="GG674099">
    <property type="protein sequence ID" value="EER14599.1"/>
    <property type="molecule type" value="Genomic_DNA"/>
</dbReference>
<feature type="compositionally biased region" description="Acidic residues" evidence="1">
    <location>
        <begin position="332"/>
        <end position="342"/>
    </location>
</feature>
<evidence type="ECO:0000313" key="2">
    <source>
        <dbReference type="EMBL" id="EER14599.1"/>
    </source>
</evidence>
<feature type="compositionally biased region" description="Basic and acidic residues" evidence="1">
    <location>
        <begin position="438"/>
        <end position="453"/>
    </location>
</feature>
<reference evidence="2 3" key="1">
    <citation type="submission" date="2008-07" db="EMBL/GenBank/DDBJ databases">
        <authorList>
            <person name="El-Sayed N."/>
            <person name="Caler E."/>
            <person name="Inman J."/>
            <person name="Amedeo P."/>
            <person name="Hass B."/>
            <person name="Wortman J."/>
        </authorList>
    </citation>
    <scope>NUCLEOTIDE SEQUENCE [LARGE SCALE GENOMIC DNA]</scope>
    <source>
        <strain evidence="3">ATCC 50983 / TXsc</strain>
    </source>
</reference>
<organism evidence="3">
    <name type="scientific">Perkinsus marinus (strain ATCC 50983 / TXsc)</name>
    <dbReference type="NCBI Taxonomy" id="423536"/>
    <lineage>
        <taxon>Eukaryota</taxon>
        <taxon>Sar</taxon>
        <taxon>Alveolata</taxon>
        <taxon>Perkinsozoa</taxon>
        <taxon>Perkinsea</taxon>
        <taxon>Perkinsida</taxon>
        <taxon>Perkinsidae</taxon>
        <taxon>Perkinsus</taxon>
    </lineage>
</organism>
<keyword evidence="3" id="KW-1185">Reference proteome</keyword>
<dbReference type="SUPFAM" id="SSF50156">
    <property type="entry name" value="PDZ domain-like"/>
    <property type="match status" value="1"/>
</dbReference>
<dbReference type="InParanoid" id="C5KLP4"/>
<feature type="compositionally biased region" description="Basic and acidic residues" evidence="1">
    <location>
        <begin position="549"/>
        <end position="561"/>
    </location>
</feature>
<feature type="compositionally biased region" description="Basic and acidic residues" evidence="1">
    <location>
        <begin position="275"/>
        <end position="286"/>
    </location>
</feature>
<feature type="non-terminal residue" evidence="2">
    <location>
        <position position="594"/>
    </location>
</feature>
<feature type="compositionally biased region" description="Low complexity" evidence="1">
    <location>
        <begin position="303"/>
        <end position="316"/>
    </location>
</feature>
<feature type="compositionally biased region" description="Polar residues" evidence="1">
    <location>
        <begin position="573"/>
        <end position="583"/>
    </location>
</feature>
<sequence length="594" mass="63145">MVTSDAKDNMLIENEFLTPRHQTVGVNLSAEVPVPFVLGLEITDRAPFLVTVAQEGKYGAQCGVVRGDVLHCINGKACDRMDLDELLIELRQRPMSLYCRRFDHTRKARRPPGGPITFNRLFRGRPVSGRAEKAAAIHYQRQRMGMTTIDTIPSRPSATRPLAKSIRPLRHLNRAEEVHGPTIDPGHYPQSSSDTRSESVERGRRYDGSREHDKSQVAKQDGRDGVSERIGGASDARKGQSTSRAQDPPRLQVQSESATVNEHAATVSGKAPGVKRAEGATKREAKSPVAPVGTAGTDKAGRSAQKSALASKSSAANCKDGAERVGKITVDEANDYDEDFESDKESLDEEHREGGALAAVTTHQQADSSPPAPTGDAHVQPKSEGIPGPTDTASTTAITDETQKAVAGGSISARKSPPSSDVGDVHASPVSDIESIDGDAKVETDFEPKEQSRPAEAAAEGRAIEKEEPALVSIHDDGNSRVLAEEKEQPTGAAGEAVTDLVAPGEATDAPAGKDTSTSKSENNENSAEESHEADTNLEDTNGGMQLEDVGKNSHSERANEELASCDADMVAQQASDVTSPTAQGAPVEDDRGR</sequence>
<gene>
    <name evidence="2" type="ORF">Pmar_PMAR015962</name>
</gene>
<accession>C5KLP4</accession>
<feature type="compositionally biased region" description="Basic and acidic residues" evidence="1">
    <location>
        <begin position="195"/>
        <end position="227"/>
    </location>
</feature>
<dbReference type="InterPro" id="IPR036034">
    <property type="entry name" value="PDZ_sf"/>
</dbReference>
<feature type="compositionally biased region" description="Basic and acidic residues" evidence="1">
    <location>
        <begin position="320"/>
        <end position="330"/>
    </location>
</feature>
<dbReference type="GeneID" id="9045461"/>
<dbReference type="RefSeq" id="XP_002782803.1">
    <property type="nucleotide sequence ID" value="XM_002782757.1"/>
</dbReference>
<name>C5KLP4_PERM5</name>
<feature type="compositionally biased region" description="Basic and acidic residues" evidence="1">
    <location>
        <begin position="462"/>
        <end position="489"/>
    </location>
</feature>
<evidence type="ECO:0000256" key="1">
    <source>
        <dbReference type="SAM" id="MobiDB-lite"/>
    </source>
</evidence>
<dbReference type="Proteomes" id="UP000007800">
    <property type="component" value="Unassembled WGS sequence"/>
</dbReference>
<dbReference type="AlphaFoldDB" id="C5KLP4"/>
<proteinExistence type="predicted"/>
<feature type="compositionally biased region" description="Polar residues" evidence="1">
    <location>
        <begin position="391"/>
        <end position="400"/>
    </location>
</feature>
<evidence type="ECO:0008006" key="4">
    <source>
        <dbReference type="Google" id="ProtNLM"/>
    </source>
</evidence>
<protein>
    <recommendedName>
        <fullName evidence="4">PDZ domain-containing protein</fullName>
    </recommendedName>
</protein>